<dbReference type="Pfam" id="PF22599">
    <property type="entry name" value="SecDF_P1_head"/>
    <property type="match status" value="1"/>
</dbReference>
<dbReference type="Gene3D" id="3.30.1360.200">
    <property type="match status" value="1"/>
</dbReference>
<reference evidence="4 5" key="1">
    <citation type="journal article" date="2019" name="Int. J. Syst. Evol. Microbiol.">
        <title>The Global Catalogue of Microorganisms (GCM) 10K type strain sequencing project: providing services to taxonomists for standard genome sequencing and annotation.</title>
        <authorList>
            <consortium name="The Broad Institute Genomics Platform"/>
            <consortium name="The Broad Institute Genome Sequencing Center for Infectious Disease"/>
            <person name="Wu L."/>
            <person name="Ma J."/>
        </authorList>
    </citation>
    <scope>NUCLEOTIDE SEQUENCE [LARGE SCALE GENOMIC DNA]</scope>
    <source>
        <strain evidence="4 5">JCM 6833</strain>
    </source>
</reference>
<evidence type="ECO:0000313" key="5">
    <source>
        <dbReference type="Proteomes" id="UP001501509"/>
    </source>
</evidence>
<feature type="compositionally biased region" description="Basic residues" evidence="1">
    <location>
        <begin position="118"/>
        <end position="128"/>
    </location>
</feature>
<dbReference type="Proteomes" id="UP001501509">
    <property type="component" value="Unassembled WGS sequence"/>
</dbReference>
<feature type="domain" description="SecDF P1 head subdomain" evidence="3">
    <location>
        <begin position="282"/>
        <end position="364"/>
    </location>
</feature>
<comment type="caution">
    <text evidence="4">The sequence shown here is derived from an EMBL/GenBank/DDBJ whole genome shotgun (WGS) entry which is preliminary data.</text>
</comment>
<name>A0ABN3PXD1_9ACTN</name>
<feature type="compositionally biased region" description="Basic and acidic residues" evidence="1">
    <location>
        <begin position="159"/>
        <end position="172"/>
    </location>
</feature>
<evidence type="ECO:0000256" key="1">
    <source>
        <dbReference type="SAM" id="MobiDB-lite"/>
    </source>
</evidence>
<evidence type="ECO:0000313" key="4">
    <source>
        <dbReference type="EMBL" id="GAA2606231.1"/>
    </source>
</evidence>
<protein>
    <recommendedName>
        <fullName evidence="3">SecDF P1 head subdomain domain-containing protein</fullName>
    </recommendedName>
</protein>
<evidence type="ECO:0000256" key="2">
    <source>
        <dbReference type="SAM" id="Phobius"/>
    </source>
</evidence>
<dbReference type="EMBL" id="BAAATD010000006">
    <property type="protein sequence ID" value="GAA2606231.1"/>
    <property type="molecule type" value="Genomic_DNA"/>
</dbReference>
<dbReference type="RefSeq" id="WP_344543855.1">
    <property type="nucleotide sequence ID" value="NZ_BAAATD010000006.1"/>
</dbReference>
<proteinExistence type="predicted"/>
<keyword evidence="2" id="KW-0812">Transmembrane</keyword>
<organism evidence="4 5">
    <name type="scientific">Actinomadura fulvescens</name>
    <dbReference type="NCBI Taxonomy" id="46160"/>
    <lineage>
        <taxon>Bacteria</taxon>
        <taxon>Bacillati</taxon>
        <taxon>Actinomycetota</taxon>
        <taxon>Actinomycetes</taxon>
        <taxon>Streptosporangiales</taxon>
        <taxon>Thermomonosporaceae</taxon>
        <taxon>Actinomadura</taxon>
    </lineage>
</organism>
<feature type="compositionally biased region" description="Basic and acidic residues" evidence="1">
    <location>
        <begin position="40"/>
        <end position="52"/>
    </location>
</feature>
<keyword evidence="2" id="KW-0472">Membrane</keyword>
<feature type="region of interest" description="Disordered" evidence="1">
    <location>
        <begin position="1"/>
        <end position="197"/>
    </location>
</feature>
<dbReference type="InterPro" id="IPR054384">
    <property type="entry name" value="SecDF_P1_head"/>
</dbReference>
<accession>A0ABN3PXD1</accession>
<gene>
    <name evidence="4" type="ORF">GCM10010411_45490</name>
</gene>
<feature type="transmembrane region" description="Helical" evidence="2">
    <location>
        <begin position="203"/>
        <end position="227"/>
    </location>
</feature>
<keyword evidence="5" id="KW-1185">Reference proteome</keyword>
<feature type="compositionally biased region" description="Basic and acidic residues" evidence="1">
    <location>
        <begin position="61"/>
        <end position="92"/>
    </location>
</feature>
<feature type="compositionally biased region" description="Basic residues" evidence="1">
    <location>
        <begin position="1"/>
        <end position="11"/>
    </location>
</feature>
<sequence length="366" mass="38440">MRVVPRRTKGRQRPEAVEPQAGDGGALAGPAEEATARTPPEPRAELPGKTSDKAPTTPSEKTAEKASEKAPEKTVGKAAEKASEKAAEKAPERTAVLPAHTGVEPVPPRSGKLPKQSRAARRAAKKAAKKEGRAGKGKAATPLPASTGAGAAAMPPDDPDQKRRARSLERQRRLAQVKRDRKGLGGRGGRGGRQATAAREHRSALLIMILTLGLLIAAVAVTGGLIASSMRTRPVTLAAPLHIYPVAATVPGQCQAGTQGISWPSATGPTCYVLTQGIAIRRVADLRLQRGKAQGAYDVALTLRTTDRRAFADLTRAMVGKDLAFVVRDRLVTVPRVEMPISDGKVVITGTSSKGDAEKLVRELKG</sequence>
<evidence type="ECO:0000259" key="3">
    <source>
        <dbReference type="Pfam" id="PF22599"/>
    </source>
</evidence>
<keyword evidence="2" id="KW-1133">Transmembrane helix</keyword>